<dbReference type="Pfam" id="PF02669">
    <property type="entry name" value="KdpC"/>
    <property type="match status" value="1"/>
</dbReference>
<evidence type="ECO:0000256" key="6">
    <source>
        <dbReference type="ARBA" id="ARBA00022840"/>
    </source>
</evidence>
<accession>A0ABS9MSM4</accession>
<proteinExistence type="inferred from homology"/>
<evidence type="ECO:0000256" key="10">
    <source>
        <dbReference type="ARBA" id="ARBA00023136"/>
    </source>
</evidence>
<keyword evidence="1 11" id="KW-0813">Transport</keyword>
<dbReference type="PIRSF" id="PIRSF001296">
    <property type="entry name" value="K_ATPase_KdpC"/>
    <property type="match status" value="1"/>
</dbReference>
<feature type="transmembrane region" description="Helical" evidence="11">
    <location>
        <begin position="12"/>
        <end position="35"/>
    </location>
</feature>
<name>A0ABS9MSM4_9BURK</name>
<keyword evidence="13" id="KW-1185">Reference proteome</keyword>
<dbReference type="NCBIfam" id="NF001454">
    <property type="entry name" value="PRK00315.1"/>
    <property type="match status" value="1"/>
</dbReference>
<comment type="caution">
    <text evidence="12">The sequence shown here is derived from an EMBL/GenBank/DDBJ whole genome shotgun (WGS) entry which is preliminary data.</text>
</comment>
<dbReference type="RefSeq" id="WP_237979055.1">
    <property type="nucleotide sequence ID" value="NZ_JAKNCT010000008.1"/>
</dbReference>
<evidence type="ECO:0000256" key="4">
    <source>
        <dbReference type="ARBA" id="ARBA00022692"/>
    </source>
</evidence>
<evidence type="ECO:0000256" key="7">
    <source>
        <dbReference type="ARBA" id="ARBA00022958"/>
    </source>
</evidence>
<evidence type="ECO:0000256" key="11">
    <source>
        <dbReference type="HAMAP-Rule" id="MF_00276"/>
    </source>
</evidence>
<dbReference type="PANTHER" id="PTHR30042">
    <property type="entry name" value="POTASSIUM-TRANSPORTING ATPASE C CHAIN"/>
    <property type="match status" value="1"/>
</dbReference>
<reference evidence="12 13" key="1">
    <citation type="submission" date="2022-02" db="EMBL/GenBank/DDBJ databases">
        <title>Mesosutterella porci, a novel member of the family Sutterellaceae from pig feces.</title>
        <authorList>
            <person name="Wylensek D."/>
            <person name="Clavel T."/>
        </authorList>
    </citation>
    <scope>NUCLEOTIDE SEQUENCE [LARGE SCALE GENOMIC DNA]</scope>
    <source>
        <strain evidence="13">oilRF-744-wt-GAM-9</strain>
    </source>
</reference>
<keyword evidence="5 11" id="KW-0547">Nucleotide-binding</keyword>
<comment type="subcellular location">
    <subcellularLocation>
        <location evidence="11">Cell membrane</location>
        <topology evidence="11">Single-pass membrane protein</topology>
    </subcellularLocation>
</comment>
<dbReference type="NCBIfam" id="TIGR00681">
    <property type="entry name" value="kdpC"/>
    <property type="match status" value="1"/>
</dbReference>
<evidence type="ECO:0000256" key="3">
    <source>
        <dbReference type="ARBA" id="ARBA00022538"/>
    </source>
</evidence>
<evidence type="ECO:0000256" key="2">
    <source>
        <dbReference type="ARBA" id="ARBA00022475"/>
    </source>
</evidence>
<dbReference type="EMBL" id="JAKNCT010000008">
    <property type="protein sequence ID" value="MCG5031324.1"/>
    <property type="molecule type" value="Genomic_DNA"/>
</dbReference>
<keyword evidence="2 11" id="KW-1003">Cell membrane</keyword>
<keyword evidence="7 11" id="KW-0630">Potassium</keyword>
<evidence type="ECO:0000256" key="1">
    <source>
        <dbReference type="ARBA" id="ARBA00022448"/>
    </source>
</evidence>
<evidence type="ECO:0000256" key="8">
    <source>
        <dbReference type="ARBA" id="ARBA00022989"/>
    </source>
</evidence>
<comment type="subunit">
    <text evidence="11">The system is composed of three essential subunits: KdpA, KdpB and KdpC.</text>
</comment>
<keyword evidence="6 11" id="KW-0067">ATP-binding</keyword>
<keyword evidence="8 11" id="KW-1133">Transmembrane helix</keyword>
<protein>
    <recommendedName>
        <fullName evidence="11">Potassium-transporting ATPase KdpC subunit</fullName>
    </recommendedName>
    <alternativeName>
        <fullName evidence="11">ATP phosphohydrolase [potassium-transporting] C chain</fullName>
    </alternativeName>
    <alternativeName>
        <fullName evidence="11">Potassium-binding and translocating subunit C</fullName>
    </alternativeName>
    <alternativeName>
        <fullName evidence="11">Potassium-translocating ATPase C chain</fullName>
    </alternativeName>
</protein>
<sequence length="212" mass="22981">MLKALKNALLSFLMLGAVCGVLYPVLVTVAAQYWFPEQANGSLVYRNGVAVGSALIAQDWSEARYFHGRPSASPGGANNAMVSGGSNEGPASVWLLEKVQERAADQRRANPGEKGPVPQDLVTASGSGLDPHITVEAALWQVQRVARARRVPPAKIRRLVKDCTEKPLLHFLGEKRVNVLRINLELDRLYPAAEPARGKAARGRTKRGAARR</sequence>
<keyword evidence="4 11" id="KW-0812">Transmembrane</keyword>
<keyword evidence="10 11" id="KW-0472">Membrane</keyword>
<comment type="function">
    <text evidence="11">Part of the high-affinity ATP-driven potassium transport (or Kdp) system, which catalyzes the hydrolysis of ATP coupled with the electrogenic transport of potassium into the cytoplasm. This subunit acts as a catalytic chaperone that increases the ATP-binding affinity of the ATP-hydrolyzing subunit KdpB by the formation of a transient KdpB/KdpC/ATP ternary complex.</text>
</comment>
<evidence type="ECO:0000256" key="9">
    <source>
        <dbReference type="ARBA" id="ARBA00023065"/>
    </source>
</evidence>
<dbReference type="HAMAP" id="MF_00276">
    <property type="entry name" value="KdpC"/>
    <property type="match status" value="1"/>
</dbReference>
<comment type="similarity">
    <text evidence="11">Belongs to the KdpC family.</text>
</comment>
<gene>
    <name evidence="11 12" type="primary">kdpC</name>
    <name evidence="12" type="ORF">MAF45_07705</name>
</gene>
<keyword evidence="9 11" id="KW-0406">Ion transport</keyword>
<evidence type="ECO:0000313" key="13">
    <source>
        <dbReference type="Proteomes" id="UP001297600"/>
    </source>
</evidence>
<evidence type="ECO:0000313" key="12">
    <source>
        <dbReference type="EMBL" id="MCG5031324.1"/>
    </source>
</evidence>
<evidence type="ECO:0000256" key="5">
    <source>
        <dbReference type="ARBA" id="ARBA00022741"/>
    </source>
</evidence>
<dbReference type="Proteomes" id="UP001297600">
    <property type="component" value="Unassembled WGS sequence"/>
</dbReference>
<dbReference type="PANTHER" id="PTHR30042:SF2">
    <property type="entry name" value="POTASSIUM-TRANSPORTING ATPASE KDPC SUBUNIT"/>
    <property type="match status" value="1"/>
</dbReference>
<keyword evidence="3 11" id="KW-0633">Potassium transport</keyword>
<dbReference type="InterPro" id="IPR003820">
    <property type="entry name" value="KdpC"/>
</dbReference>
<organism evidence="12 13">
    <name type="scientific">Mesosutterella porci</name>
    <dbReference type="NCBI Taxonomy" id="2915351"/>
    <lineage>
        <taxon>Bacteria</taxon>
        <taxon>Pseudomonadati</taxon>
        <taxon>Pseudomonadota</taxon>
        <taxon>Betaproteobacteria</taxon>
        <taxon>Burkholderiales</taxon>
        <taxon>Sutterellaceae</taxon>
        <taxon>Mesosutterella</taxon>
    </lineage>
</organism>